<dbReference type="PANTHER" id="PTHR28004:SF2">
    <property type="entry name" value="D-SERINE DEHYDRATASE"/>
    <property type="match status" value="1"/>
</dbReference>
<dbReference type="GO" id="GO:0008721">
    <property type="term" value="F:D-serine ammonia-lyase activity"/>
    <property type="evidence" value="ECO:0007669"/>
    <property type="project" value="TreeGrafter"/>
</dbReference>
<keyword evidence="2" id="KW-0456">Lyase</keyword>
<feature type="domain" description="D-serine dehydratase-like" evidence="3">
    <location>
        <begin position="262"/>
        <end position="352"/>
    </location>
</feature>
<protein>
    <submittedName>
        <fullName evidence="4">D-serine deaminase-like pyridoxal phosphate-dependent protein</fullName>
    </submittedName>
</protein>
<dbReference type="InterPro" id="IPR042208">
    <property type="entry name" value="D-ser_dehydrat-like_sf"/>
</dbReference>
<dbReference type="InterPro" id="IPR026956">
    <property type="entry name" value="D-ser_dehydrat-like_dom"/>
</dbReference>
<dbReference type="RefSeq" id="WP_184134114.1">
    <property type="nucleotide sequence ID" value="NZ_JACHKT010000014.1"/>
</dbReference>
<dbReference type="CDD" id="cd06821">
    <property type="entry name" value="PLPDE_III_D-TA"/>
    <property type="match status" value="1"/>
</dbReference>
<sequence>MSNKTIEYNIKNIETLDTPALVVFPSIVKQNIQKLLASIDDVNRLRPHIKTHKTKEVTKLLQEVGIQKFKCATIAETELLAICEAEDVLLAYQPVGAKLLRLIEIIKHFPKTHFACLVDSVAVGEVMSKIALENQLTLSLYIDLNVGMNRTGIVPEKAFELAIALQKLPALKLEGLHIYDGHIRDFNLEIRTQNCNTAFQSVENLVEKLKEEGIQNLNIVAGGTPTFPIHAQRKSIECSPGTFVYWDKGYQDAYPEQDFETAALVISRVISLPDKDKICLDLGHKSVAAENPLDKRVFFLNAPDVTFIGQSEEHLVLGVPENHTYQIGDIFYGLPIHICPTCSLYERANIVENEVLTGEQWKTIARDKTIFI</sequence>
<dbReference type="Gene3D" id="3.20.20.10">
    <property type="entry name" value="Alanine racemase"/>
    <property type="match status" value="1"/>
</dbReference>
<dbReference type="SUPFAM" id="SSF51419">
    <property type="entry name" value="PLP-binding barrel"/>
    <property type="match status" value="1"/>
</dbReference>
<comment type="similarity">
    <text evidence="1">Belongs to the DSD1 family.</text>
</comment>
<dbReference type="InterPro" id="IPR051466">
    <property type="entry name" value="D-amino_acid_metab_enzyme"/>
</dbReference>
<dbReference type="Gene3D" id="2.40.37.20">
    <property type="entry name" value="D-serine dehydratase-like domain"/>
    <property type="match status" value="1"/>
</dbReference>
<gene>
    <name evidence="4" type="ORF">HNP25_002245</name>
</gene>
<organism evidence="4 5">
    <name type="scientific">Arcicella rosea</name>
    <dbReference type="NCBI Taxonomy" id="502909"/>
    <lineage>
        <taxon>Bacteria</taxon>
        <taxon>Pseudomonadati</taxon>
        <taxon>Bacteroidota</taxon>
        <taxon>Cytophagia</taxon>
        <taxon>Cytophagales</taxon>
        <taxon>Flectobacillaceae</taxon>
        <taxon>Arcicella</taxon>
    </lineage>
</organism>
<keyword evidence="5" id="KW-1185">Reference proteome</keyword>
<dbReference type="AlphaFoldDB" id="A0A841EHC0"/>
<reference evidence="4 5" key="1">
    <citation type="submission" date="2020-08" db="EMBL/GenBank/DDBJ databases">
        <title>Functional genomics of gut bacteria from endangered species of beetles.</title>
        <authorList>
            <person name="Carlos-Shanley C."/>
        </authorList>
    </citation>
    <scope>NUCLEOTIDE SEQUENCE [LARGE SCALE GENOMIC DNA]</scope>
    <source>
        <strain evidence="4 5">S00070</strain>
    </source>
</reference>
<evidence type="ECO:0000313" key="4">
    <source>
        <dbReference type="EMBL" id="MBB6003587.1"/>
    </source>
</evidence>
<dbReference type="GO" id="GO:0036088">
    <property type="term" value="P:D-serine catabolic process"/>
    <property type="evidence" value="ECO:0007669"/>
    <property type="project" value="TreeGrafter"/>
</dbReference>
<dbReference type="InterPro" id="IPR001608">
    <property type="entry name" value="Ala_racemase_N"/>
</dbReference>
<dbReference type="Pfam" id="PF14031">
    <property type="entry name" value="D-ser_dehydrat"/>
    <property type="match status" value="1"/>
</dbReference>
<name>A0A841EHC0_9BACT</name>
<proteinExistence type="inferred from homology"/>
<comment type="caution">
    <text evidence="4">The sequence shown here is derived from an EMBL/GenBank/DDBJ whole genome shotgun (WGS) entry which is preliminary data.</text>
</comment>
<evidence type="ECO:0000259" key="3">
    <source>
        <dbReference type="SMART" id="SM01119"/>
    </source>
</evidence>
<evidence type="ECO:0000313" key="5">
    <source>
        <dbReference type="Proteomes" id="UP000524404"/>
    </source>
</evidence>
<dbReference type="Pfam" id="PF01168">
    <property type="entry name" value="Ala_racemase_N"/>
    <property type="match status" value="1"/>
</dbReference>
<dbReference type="SMART" id="SM01119">
    <property type="entry name" value="D-ser_dehydrat"/>
    <property type="match status" value="1"/>
</dbReference>
<accession>A0A841EHC0</accession>
<dbReference type="Proteomes" id="UP000524404">
    <property type="component" value="Unassembled WGS sequence"/>
</dbReference>
<evidence type="ECO:0000256" key="1">
    <source>
        <dbReference type="ARBA" id="ARBA00005323"/>
    </source>
</evidence>
<dbReference type="PANTHER" id="PTHR28004">
    <property type="entry name" value="ZGC:162816-RELATED"/>
    <property type="match status" value="1"/>
</dbReference>
<dbReference type="EMBL" id="JACHKT010000014">
    <property type="protein sequence ID" value="MBB6003587.1"/>
    <property type="molecule type" value="Genomic_DNA"/>
</dbReference>
<dbReference type="InterPro" id="IPR029066">
    <property type="entry name" value="PLP-binding_barrel"/>
</dbReference>
<evidence type="ECO:0000256" key="2">
    <source>
        <dbReference type="ARBA" id="ARBA00023239"/>
    </source>
</evidence>